<dbReference type="Proteomes" id="UP001196413">
    <property type="component" value="Unassembled WGS sequence"/>
</dbReference>
<comment type="caution">
    <text evidence="3">The sequence shown here is derived from an EMBL/GenBank/DDBJ whole genome shotgun (WGS) entry which is preliminary data.</text>
</comment>
<reference evidence="3" key="1">
    <citation type="submission" date="2021-06" db="EMBL/GenBank/DDBJ databases">
        <title>Parelaphostrongylus tenuis whole genome reference sequence.</title>
        <authorList>
            <person name="Garwood T.J."/>
            <person name="Larsen P.A."/>
            <person name="Fountain-Jones N.M."/>
            <person name="Garbe J.R."/>
            <person name="Macchietto M.G."/>
            <person name="Kania S.A."/>
            <person name="Gerhold R.W."/>
            <person name="Richards J.E."/>
            <person name="Wolf T.M."/>
        </authorList>
    </citation>
    <scope>NUCLEOTIDE SEQUENCE</scope>
    <source>
        <strain evidence="3">MNPRO001-30</strain>
        <tissue evidence="3">Meninges</tissue>
    </source>
</reference>
<organism evidence="3 4">
    <name type="scientific">Parelaphostrongylus tenuis</name>
    <name type="common">Meningeal worm</name>
    <dbReference type="NCBI Taxonomy" id="148309"/>
    <lineage>
        <taxon>Eukaryota</taxon>
        <taxon>Metazoa</taxon>
        <taxon>Ecdysozoa</taxon>
        <taxon>Nematoda</taxon>
        <taxon>Chromadorea</taxon>
        <taxon>Rhabditida</taxon>
        <taxon>Rhabditina</taxon>
        <taxon>Rhabditomorpha</taxon>
        <taxon>Strongyloidea</taxon>
        <taxon>Metastrongylidae</taxon>
        <taxon>Parelaphostrongylus</taxon>
    </lineage>
</organism>
<dbReference type="GO" id="GO:0008233">
    <property type="term" value="F:peptidase activity"/>
    <property type="evidence" value="ECO:0007669"/>
    <property type="project" value="TreeGrafter"/>
</dbReference>
<keyword evidence="1" id="KW-0479">Metal-binding</keyword>
<gene>
    <name evidence="3" type="ORF">KIN20_009731</name>
</gene>
<dbReference type="PANTHER" id="PTHR43226:SF1">
    <property type="entry name" value="XAA-PRO DIPEPTIDASE"/>
    <property type="match status" value="1"/>
</dbReference>
<evidence type="ECO:0000313" key="3">
    <source>
        <dbReference type="EMBL" id="KAJ1353160.1"/>
    </source>
</evidence>
<dbReference type="EMBL" id="JAHQIW010001619">
    <property type="protein sequence ID" value="KAJ1353160.1"/>
    <property type="molecule type" value="Genomic_DNA"/>
</dbReference>
<evidence type="ECO:0000256" key="1">
    <source>
        <dbReference type="ARBA" id="ARBA00022723"/>
    </source>
</evidence>
<keyword evidence="2" id="KW-0378">Hydrolase</keyword>
<keyword evidence="4" id="KW-1185">Reference proteome</keyword>
<protein>
    <submittedName>
        <fullName evidence="3">Uncharacterized protein</fullName>
    </submittedName>
</protein>
<dbReference type="GO" id="GO:0046872">
    <property type="term" value="F:metal ion binding"/>
    <property type="evidence" value="ECO:0007669"/>
    <property type="project" value="UniProtKB-KW"/>
</dbReference>
<name>A0AAD5M6T8_PARTN</name>
<dbReference type="GO" id="GO:0006508">
    <property type="term" value="P:proteolysis"/>
    <property type="evidence" value="ECO:0007669"/>
    <property type="project" value="TreeGrafter"/>
</dbReference>
<sequence>MGPKYNCYASDVTTSYPANGKFTESRKSSTAQFLMRTKRFLMRPSQVRIEDDVVIWAKGNENMSDLARIMETIE</sequence>
<evidence type="ECO:0000313" key="4">
    <source>
        <dbReference type="Proteomes" id="UP001196413"/>
    </source>
</evidence>
<dbReference type="InterPro" id="IPR052433">
    <property type="entry name" value="X-Pro_dipept-like"/>
</dbReference>
<evidence type="ECO:0000256" key="2">
    <source>
        <dbReference type="ARBA" id="ARBA00022801"/>
    </source>
</evidence>
<accession>A0AAD5M6T8</accession>
<dbReference type="PANTHER" id="PTHR43226">
    <property type="entry name" value="XAA-PRO AMINOPEPTIDASE 3"/>
    <property type="match status" value="1"/>
</dbReference>
<dbReference type="AlphaFoldDB" id="A0AAD5M6T8"/>
<proteinExistence type="predicted"/>